<dbReference type="InterPro" id="IPR036869">
    <property type="entry name" value="J_dom_sf"/>
</dbReference>
<feature type="compositionally biased region" description="Low complexity" evidence="1">
    <location>
        <begin position="1136"/>
        <end position="1156"/>
    </location>
</feature>
<sequence>MSRSPTSKKKRSSGDWTEEQQQQSVSPEPADDHPREETRRRSGSTQRRRANSHAEGLDRRGEDEPTSRSSNTSTVRSMLRRTSSSRDPESSRRRTRRSSSYRENPRPRSEVLDHAVHQSQPIGLPSPCRRPSHKKQRLQEKSSPPRPPQSPLTAGSPDREARLMEPPRTVRRGSKSCSRVESPPPPEKPEPVAAAAPDDAASDDKAAVGKSKGEPVSPVAKQKKPTTSMPPPTARSRADTNAAEEPVESDKDPATTTAPDFGLSGKLAAETNTVNGVVLKYAEPLEARKPKDRWRLYVFKDGKDIDMHHVDKASGYLFGRDRKVADVPTDHPSCSSQHAVLQFRQTTTAASSSSASTIKYYELLGIAPSATADDVKKAYRKQSLKWHPDKNPGQREVAEEKFKLLAEAYSVLSDVEMRERYDKYGEDGLKRGFQPPSASGNNYSSGHHAHGNGGASQGGAGFRFRSADDIFRDFFGGRDPFSSMFMESVFADPFADPFFSQHSGSSGLRAAAEQHVPIERERRPYAGGGGMTTTSGPSAGGFGFHSMFGGPGGGFPSMMFSSFGGSGMPATGSFSFVSSSTIGGDGGLRGATGPSTRTSIQVVNGVKIQTTEENDGQGNVTVTKVSPDGYKEVTVNGVPQNSSPTRESARKPVEDGRHRSYARPLSDSYARQPSPPPVSSTYGSAARGGAGQKHEATDDESVVEVEIVEVEDSSDSDFLPPPQPPQPQPSKPSAERARAPVHKVHSPPTAEPLPKRRDPEVRKDKAAPSEHYSVPLSAAGAATAAATAYQPAASAPSRTTYVPREAPAAQPSTRLPTQTPAAARNEAEDMLAQARNRLKSASGAAPPPQPQQKSSTTSSHGSGFKEVLKATGASLLKARPKMNRSSSSTKAGPQPQAQQARSKTFGPVHRPDPINGVKPQVMSAAEHKAGAYGEQQYYEPVASRADAGAARPSGGAETVASIPSLPSQQQQSRMATTGLSTPGHKQPRSRDRMRSTLHHNNFSGAGMDTKQYAGQHNLAAGSLSSPPPLPQQPLDPRTAAPGYAQYQYYQPQQSQQQGPAASHYYGQAMYVDPSSPHAAQTSYVTPPMTANSADGGYHYQQQQQSANKGYSGQPLSATQARNQQQQQQMYGSSQHAGMSAGPATTAAGSANGYYRS</sequence>
<feature type="compositionally biased region" description="Acidic residues" evidence="1">
    <location>
        <begin position="697"/>
        <end position="715"/>
    </location>
</feature>
<feature type="compositionally biased region" description="Basic and acidic residues" evidence="1">
    <location>
        <begin position="753"/>
        <end position="768"/>
    </location>
</feature>
<dbReference type="Proteomes" id="UP001140011">
    <property type="component" value="Unassembled WGS sequence"/>
</dbReference>
<feature type="region of interest" description="Disordered" evidence="1">
    <location>
        <begin position="1"/>
        <end position="264"/>
    </location>
</feature>
<dbReference type="PROSITE" id="PS00636">
    <property type="entry name" value="DNAJ_1"/>
    <property type="match status" value="1"/>
</dbReference>
<dbReference type="Gene3D" id="1.10.287.110">
    <property type="entry name" value="DnaJ domain"/>
    <property type="match status" value="1"/>
</dbReference>
<feature type="region of interest" description="Disordered" evidence="1">
    <location>
        <begin position="607"/>
        <end position="918"/>
    </location>
</feature>
<feature type="region of interest" description="Disordered" evidence="1">
    <location>
        <begin position="943"/>
        <end position="1156"/>
    </location>
</feature>
<dbReference type="Gene3D" id="2.60.200.20">
    <property type="match status" value="1"/>
</dbReference>
<proteinExistence type="predicted"/>
<dbReference type="PANTHER" id="PTHR45168">
    <property type="entry name" value="DNAJ HOMOLOG SUBFAMILY B MEMBER 2"/>
    <property type="match status" value="1"/>
</dbReference>
<gene>
    <name evidence="3" type="ORF">GGI19_003171</name>
</gene>
<dbReference type="SUPFAM" id="SSF49879">
    <property type="entry name" value="SMAD/FHA domain"/>
    <property type="match status" value="1"/>
</dbReference>
<organism evidence="3 4">
    <name type="scientific">Coemansia pectinata</name>
    <dbReference type="NCBI Taxonomy" id="1052879"/>
    <lineage>
        <taxon>Eukaryota</taxon>
        <taxon>Fungi</taxon>
        <taxon>Fungi incertae sedis</taxon>
        <taxon>Zoopagomycota</taxon>
        <taxon>Kickxellomycotina</taxon>
        <taxon>Kickxellomycetes</taxon>
        <taxon>Kickxellales</taxon>
        <taxon>Kickxellaceae</taxon>
        <taxon>Coemansia</taxon>
    </lineage>
</organism>
<dbReference type="PANTHER" id="PTHR45168:SF3">
    <property type="entry name" value="DNAJ HEAT SHOCK PROTEIN FAMILY (HSP40) MEMBER B2"/>
    <property type="match status" value="1"/>
</dbReference>
<dbReference type="SUPFAM" id="SSF46565">
    <property type="entry name" value="Chaperone J-domain"/>
    <property type="match status" value="1"/>
</dbReference>
<feature type="compositionally biased region" description="Polar residues" evidence="1">
    <location>
        <begin position="810"/>
        <end position="820"/>
    </location>
</feature>
<name>A0A9W8GW17_9FUNG</name>
<dbReference type="InterPro" id="IPR018253">
    <property type="entry name" value="DnaJ_domain_CS"/>
</dbReference>
<feature type="compositionally biased region" description="Polar residues" evidence="1">
    <location>
        <begin position="1077"/>
        <end position="1092"/>
    </location>
</feature>
<evidence type="ECO:0000256" key="1">
    <source>
        <dbReference type="SAM" id="MobiDB-lite"/>
    </source>
</evidence>
<protein>
    <recommendedName>
        <fullName evidence="2">J domain-containing protein</fullName>
    </recommendedName>
</protein>
<dbReference type="InterPro" id="IPR001623">
    <property type="entry name" value="DnaJ_domain"/>
</dbReference>
<dbReference type="GO" id="GO:0030544">
    <property type="term" value="F:Hsp70 protein binding"/>
    <property type="evidence" value="ECO:0007669"/>
    <property type="project" value="InterPro"/>
</dbReference>
<dbReference type="SMART" id="SM00271">
    <property type="entry name" value="DnaJ"/>
    <property type="match status" value="1"/>
</dbReference>
<feature type="compositionally biased region" description="Polar residues" evidence="1">
    <location>
        <begin position="607"/>
        <end position="624"/>
    </location>
</feature>
<feature type="compositionally biased region" description="Basic and acidic residues" evidence="1">
    <location>
        <begin position="103"/>
        <end position="116"/>
    </location>
</feature>
<feature type="compositionally biased region" description="Basic and acidic residues" evidence="1">
    <location>
        <begin position="202"/>
        <end position="213"/>
    </location>
</feature>
<feature type="region of interest" description="Disordered" evidence="1">
    <location>
        <begin position="426"/>
        <end position="457"/>
    </location>
</feature>
<feature type="compositionally biased region" description="Basic and acidic residues" evidence="1">
    <location>
        <begin position="647"/>
        <end position="658"/>
    </location>
</feature>
<feature type="compositionally biased region" description="Basic and acidic residues" evidence="1">
    <location>
        <begin position="30"/>
        <end position="40"/>
    </location>
</feature>
<feature type="compositionally biased region" description="Pro residues" evidence="1">
    <location>
        <begin position="719"/>
        <end position="730"/>
    </location>
</feature>
<dbReference type="PRINTS" id="PR00625">
    <property type="entry name" value="JDOMAIN"/>
</dbReference>
<dbReference type="AlphaFoldDB" id="A0A9W8GW17"/>
<dbReference type="GO" id="GO:0051082">
    <property type="term" value="F:unfolded protein binding"/>
    <property type="evidence" value="ECO:0007669"/>
    <property type="project" value="InterPro"/>
</dbReference>
<reference evidence="3" key="1">
    <citation type="submission" date="2022-07" db="EMBL/GenBank/DDBJ databases">
        <title>Phylogenomic reconstructions and comparative analyses of Kickxellomycotina fungi.</title>
        <authorList>
            <person name="Reynolds N.K."/>
            <person name="Stajich J.E."/>
            <person name="Barry K."/>
            <person name="Grigoriev I.V."/>
            <person name="Crous P."/>
            <person name="Smith M.E."/>
        </authorList>
    </citation>
    <scope>NUCLEOTIDE SEQUENCE</scope>
    <source>
        <strain evidence="3">BCRC 34297</strain>
    </source>
</reference>
<feature type="domain" description="J" evidence="2">
    <location>
        <begin position="359"/>
        <end position="425"/>
    </location>
</feature>
<dbReference type="EMBL" id="JANBUH010000195">
    <property type="protein sequence ID" value="KAJ2753382.1"/>
    <property type="molecule type" value="Genomic_DNA"/>
</dbReference>
<keyword evidence="4" id="KW-1185">Reference proteome</keyword>
<feature type="compositionally biased region" description="Low complexity" evidence="1">
    <location>
        <begin position="961"/>
        <end position="972"/>
    </location>
</feature>
<dbReference type="OrthoDB" id="10250354at2759"/>
<feature type="compositionally biased region" description="Polar residues" evidence="1">
    <location>
        <begin position="883"/>
        <end position="902"/>
    </location>
</feature>
<feature type="compositionally biased region" description="Low complexity" evidence="1">
    <location>
        <begin position="1039"/>
        <end position="1062"/>
    </location>
</feature>
<evidence type="ECO:0000313" key="3">
    <source>
        <dbReference type="EMBL" id="KAJ2753382.1"/>
    </source>
</evidence>
<accession>A0A9W8GW17</accession>
<feature type="compositionally biased region" description="Basic and acidic residues" evidence="1">
    <location>
        <begin position="55"/>
        <end position="66"/>
    </location>
</feature>
<comment type="caution">
    <text evidence="3">The sequence shown here is derived from an EMBL/GenBank/DDBJ whole genome shotgun (WGS) entry which is preliminary data.</text>
</comment>
<feature type="compositionally biased region" description="Low complexity" evidence="1">
    <location>
        <begin position="777"/>
        <end position="796"/>
    </location>
</feature>
<evidence type="ECO:0000313" key="4">
    <source>
        <dbReference type="Proteomes" id="UP001140011"/>
    </source>
</evidence>
<feature type="compositionally biased region" description="Polar residues" evidence="1">
    <location>
        <begin position="637"/>
        <end position="646"/>
    </location>
</feature>
<evidence type="ECO:0000259" key="2">
    <source>
        <dbReference type="PROSITE" id="PS50076"/>
    </source>
</evidence>
<dbReference type="PROSITE" id="PS50076">
    <property type="entry name" value="DNAJ_2"/>
    <property type="match status" value="1"/>
</dbReference>
<dbReference type="InterPro" id="IPR043183">
    <property type="entry name" value="DNJB2/6-like"/>
</dbReference>
<dbReference type="CDD" id="cd06257">
    <property type="entry name" value="DnaJ"/>
    <property type="match status" value="1"/>
</dbReference>
<dbReference type="Pfam" id="PF00226">
    <property type="entry name" value="DnaJ"/>
    <property type="match status" value="1"/>
</dbReference>
<feature type="compositionally biased region" description="Polar residues" evidence="1">
    <location>
        <begin position="1099"/>
        <end position="1122"/>
    </location>
</feature>
<feature type="compositionally biased region" description="Low complexity" evidence="1">
    <location>
        <begin position="67"/>
        <end position="82"/>
    </location>
</feature>
<dbReference type="InterPro" id="IPR008984">
    <property type="entry name" value="SMAD_FHA_dom_sf"/>
</dbReference>
<feature type="compositionally biased region" description="Basic residues" evidence="1">
    <location>
        <begin position="1"/>
        <end position="11"/>
    </location>
</feature>